<dbReference type="InterPro" id="IPR041012">
    <property type="entry name" value="GEN_chromo"/>
</dbReference>
<feature type="compositionally biased region" description="Polar residues" evidence="21">
    <location>
        <begin position="854"/>
        <end position="872"/>
    </location>
</feature>
<organism evidence="23 24">
    <name type="scientific">Oryzias melastigma</name>
    <name type="common">Marine medaka</name>
    <dbReference type="NCBI Taxonomy" id="30732"/>
    <lineage>
        <taxon>Eukaryota</taxon>
        <taxon>Metazoa</taxon>
        <taxon>Chordata</taxon>
        <taxon>Craniata</taxon>
        <taxon>Vertebrata</taxon>
        <taxon>Euteleostomi</taxon>
        <taxon>Actinopterygii</taxon>
        <taxon>Neopterygii</taxon>
        <taxon>Teleostei</taxon>
        <taxon>Neoteleostei</taxon>
        <taxon>Acanthomorphata</taxon>
        <taxon>Ovalentaria</taxon>
        <taxon>Atherinomorphae</taxon>
        <taxon>Beloniformes</taxon>
        <taxon>Adrianichthyidae</taxon>
        <taxon>Oryziinae</taxon>
        <taxon>Oryzias</taxon>
    </lineage>
</organism>
<evidence type="ECO:0000256" key="3">
    <source>
        <dbReference type="ARBA" id="ARBA00022473"/>
    </source>
</evidence>
<evidence type="ECO:0000313" key="23">
    <source>
        <dbReference type="EMBL" id="KAF6728373.1"/>
    </source>
</evidence>
<dbReference type="InterPro" id="IPR036638">
    <property type="entry name" value="HLH_DNA-bd_sf"/>
</dbReference>
<feature type="domain" description="BHLH" evidence="22">
    <location>
        <begin position="900"/>
        <end position="954"/>
    </location>
</feature>
<dbReference type="InterPro" id="IPR036279">
    <property type="entry name" value="5-3_exonuclease_C_sf"/>
</dbReference>
<name>A0A834CH19_ORYME</name>
<sequence>MGVHDLWSIIEPVRESVSLYSLSGKTLAVDLSLWVCEAQHVQAMMGRVTKPHLRNLFFRVSSLTLMGIKLVFVMEGTAPRLKSETMSKRTEARYGRVKNSTESSTNTSRGRFNSILKECAEMLDYLGVPWVTAAGEAEAMCAYLDSQGLVDGCITNDGDAFLYGARTVYRNFNMSSKDPQIDCYHTSRVQTELHLSRENLVGLAILLGCDYIPKGIPGVGREQALRLIQALKGQSLLHRFIQWREDNTTMSDVVVKKVPHCNICRHPGSAKAHERRGCTLCNSQQYCQPQDFDYLCPCDWHSYEHTHQAAAFEANIKKKTLSNPQFPFTEIINEFLVSKDKPVSHFKRRQPNMLMMQKFAYDKMEWPKHYTSEKVLVLMTYAELMNRKYGIDASSQIKPIRIVKSRVRNAVACFEVIWRTPEHFVFPEDRPAEDPLEVRTVEEESLFRLAFPELVDSFTRSKALVQETKKKRQKKKEKPFDTVTDLLAKMTLYGSSTQPESLPPSSSNYSQTEVLVLDSPVCNKQLHEEKEDHNNPLVASASEDAASPSVSVVIGALHLSDIDWDASSFTSSPAPQANNATKAEGKTTVKDERREEKAGQEVSDSVKKQEESGSALDLCYTDCSLRDRLLKKNSSKSLTEKEISKFSSVKLDFSENNSKLRGIISEEESTSEDKDQFALKVSKEHNQQQIVAQVQHKTAENDKLCRKREQTALISSQRCNSYPSKSDKKSSKNLQTSKKSVCMSLCSSSEESDVENDNRKHQIRTKTVPNKMKSNFLLELPLKSVPTNKLHRETLNEEVKPLESKNQDTRVPETDARCTAVWISDMDVEAEILSEWKCLVSPSGGFSDPHPATFPQSHMDSTCSSPEMSYPNSHRELKDFSERRVTSTAQRSSKSKMSTKRRVKASEREKMRMRSLAEALHQLRDYLPPDYSKRGQPLTKIQTLKYTIEYINKLTDILSRA</sequence>
<evidence type="ECO:0000256" key="1">
    <source>
        <dbReference type="ARBA" id="ARBA00001946"/>
    </source>
</evidence>
<keyword evidence="9" id="KW-0221">Differentiation</keyword>
<evidence type="ECO:0000256" key="20">
    <source>
        <dbReference type="ARBA" id="ARBA00070188"/>
    </source>
</evidence>
<dbReference type="SUPFAM" id="SSF47807">
    <property type="entry name" value="5' to 3' exonuclease, C-terminal subdomain"/>
    <property type="match status" value="1"/>
</dbReference>
<evidence type="ECO:0000256" key="15">
    <source>
        <dbReference type="ARBA" id="ARBA00023204"/>
    </source>
</evidence>
<dbReference type="Gene3D" id="1.10.150.20">
    <property type="entry name" value="5' to 3' exonuclease, C-terminal subdomain"/>
    <property type="match status" value="1"/>
</dbReference>
<dbReference type="InterPro" id="IPR008918">
    <property type="entry name" value="HhH2"/>
</dbReference>
<keyword evidence="6" id="KW-0479">Metal-binding</keyword>
<dbReference type="InterPro" id="IPR006085">
    <property type="entry name" value="XPG_DNA_repair_N"/>
</dbReference>
<feature type="region of interest" description="Disordered" evidence="21">
    <location>
        <begin position="570"/>
        <end position="609"/>
    </location>
</feature>
<feature type="region of interest" description="Disordered" evidence="21">
    <location>
        <begin position="84"/>
        <end position="109"/>
    </location>
</feature>
<dbReference type="GO" id="GO:0030154">
    <property type="term" value="P:cell differentiation"/>
    <property type="evidence" value="ECO:0007669"/>
    <property type="project" value="UniProtKB-KW"/>
</dbReference>
<dbReference type="SUPFAM" id="SSF47459">
    <property type="entry name" value="HLH, helix-loop-helix DNA-binding domain"/>
    <property type="match status" value="1"/>
</dbReference>
<feature type="compositionally biased region" description="Basic and acidic residues" evidence="21">
    <location>
        <begin position="84"/>
        <end position="94"/>
    </location>
</feature>
<evidence type="ECO:0000256" key="21">
    <source>
        <dbReference type="SAM" id="MobiDB-lite"/>
    </source>
</evidence>
<dbReference type="PRINTS" id="PR00853">
    <property type="entry name" value="XPGRADSUPER"/>
</dbReference>
<feature type="compositionally biased region" description="Basic residues" evidence="21">
    <location>
        <begin position="893"/>
        <end position="903"/>
    </location>
</feature>
<dbReference type="GO" id="GO:0000400">
    <property type="term" value="F:four-way junction DNA binding"/>
    <property type="evidence" value="ECO:0007669"/>
    <property type="project" value="TreeGrafter"/>
</dbReference>
<proteinExistence type="inferred from homology"/>
<dbReference type="Pfam" id="PF18704">
    <property type="entry name" value="Chromo_2"/>
    <property type="match status" value="1"/>
</dbReference>
<dbReference type="GO" id="GO:0005634">
    <property type="term" value="C:nucleus"/>
    <property type="evidence" value="ECO:0007669"/>
    <property type="project" value="UniProtKB-SubCell"/>
</dbReference>
<dbReference type="GO" id="GO:0046872">
    <property type="term" value="F:metal ion binding"/>
    <property type="evidence" value="ECO:0007669"/>
    <property type="project" value="UniProtKB-KW"/>
</dbReference>
<evidence type="ECO:0000256" key="5">
    <source>
        <dbReference type="ARBA" id="ARBA00022722"/>
    </source>
</evidence>
<dbReference type="SMART" id="SM00353">
    <property type="entry name" value="HLH"/>
    <property type="match status" value="1"/>
</dbReference>
<keyword evidence="8" id="KW-0227">DNA damage</keyword>
<keyword evidence="4" id="KW-0597">Phosphoprotein</keyword>
<protein>
    <recommendedName>
        <fullName evidence="20">Flap endonuclease GEN homolog 1</fullName>
    </recommendedName>
    <alternativeName>
        <fullName evidence="18">Mesogenin-1</fullName>
    </alternativeName>
</protein>
<dbReference type="GO" id="GO:0046983">
    <property type="term" value="F:protein dimerization activity"/>
    <property type="evidence" value="ECO:0007669"/>
    <property type="project" value="InterPro"/>
</dbReference>
<feature type="compositionally biased region" description="Polar residues" evidence="21">
    <location>
        <begin position="570"/>
        <end position="581"/>
    </location>
</feature>
<feature type="compositionally biased region" description="Basic and acidic residues" evidence="21">
    <location>
        <begin position="583"/>
        <end position="609"/>
    </location>
</feature>
<dbReference type="GO" id="GO:0008821">
    <property type="term" value="F:crossover junction DNA endonuclease activity"/>
    <property type="evidence" value="ECO:0007669"/>
    <property type="project" value="UniProtKB-ARBA"/>
</dbReference>
<accession>A0A834CH19</accession>
<dbReference type="InterPro" id="IPR006084">
    <property type="entry name" value="XPG/Rad2"/>
</dbReference>
<gene>
    <name evidence="23" type="ORF">FQA47_014406</name>
</gene>
<dbReference type="Pfam" id="PF00752">
    <property type="entry name" value="XPG_N"/>
    <property type="match status" value="1"/>
</dbReference>
<keyword evidence="5" id="KW-0540">Nuclease</keyword>
<dbReference type="FunFam" id="4.10.280.10:FF:000056">
    <property type="entry name" value="mesogenin-1"/>
    <property type="match status" value="1"/>
</dbReference>
<keyword evidence="12" id="KW-0805">Transcription regulation</keyword>
<dbReference type="InterPro" id="IPR011598">
    <property type="entry name" value="bHLH_dom"/>
</dbReference>
<evidence type="ECO:0000256" key="19">
    <source>
        <dbReference type="ARBA" id="ARBA00063132"/>
    </source>
</evidence>
<evidence type="ECO:0000256" key="14">
    <source>
        <dbReference type="ARBA" id="ARBA00023163"/>
    </source>
</evidence>
<evidence type="ECO:0000256" key="9">
    <source>
        <dbReference type="ARBA" id="ARBA00022782"/>
    </source>
</evidence>
<comment type="caution">
    <text evidence="23">The sequence shown here is derived from an EMBL/GenBank/DDBJ whole genome shotgun (WGS) entry which is preliminary data.</text>
</comment>
<evidence type="ECO:0000256" key="10">
    <source>
        <dbReference type="ARBA" id="ARBA00022801"/>
    </source>
</evidence>
<dbReference type="SMART" id="SM00485">
    <property type="entry name" value="XPGN"/>
    <property type="match status" value="1"/>
</dbReference>
<dbReference type="SMART" id="SM00484">
    <property type="entry name" value="XPGI"/>
    <property type="match status" value="1"/>
</dbReference>
<dbReference type="GO" id="GO:0017108">
    <property type="term" value="F:5'-flap endonuclease activity"/>
    <property type="evidence" value="ECO:0007669"/>
    <property type="project" value="UniProtKB-ARBA"/>
</dbReference>
<reference evidence="23" key="1">
    <citation type="journal article" name="BMC Genomics">
        <title>Long-read sequencing and de novo genome assembly of marine medaka (Oryzias melastigma).</title>
        <authorList>
            <person name="Liang P."/>
            <person name="Saqib H.S.A."/>
            <person name="Ni X."/>
            <person name="Shen Y."/>
        </authorList>
    </citation>
    <scope>NUCLEOTIDE SEQUENCE</scope>
    <source>
        <strain evidence="23">Bigg-433</strain>
    </source>
</reference>
<dbReference type="PANTHER" id="PTHR11081">
    <property type="entry name" value="FLAP ENDONUCLEASE FAMILY MEMBER"/>
    <property type="match status" value="1"/>
</dbReference>
<keyword evidence="14" id="KW-0804">Transcription</keyword>
<keyword evidence="11" id="KW-0460">Magnesium</keyword>
<evidence type="ECO:0000256" key="18">
    <source>
        <dbReference type="ARBA" id="ARBA00039844"/>
    </source>
</evidence>
<dbReference type="Gene3D" id="3.40.50.1010">
    <property type="entry name" value="5'-nuclease"/>
    <property type="match status" value="1"/>
</dbReference>
<evidence type="ECO:0000256" key="6">
    <source>
        <dbReference type="ARBA" id="ARBA00022723"/>
    </source>
</evidence>
<dbReference type="EMBL" id="WKFB01000285">
    <property type="protein sequence ID" value="KAF6728373.1"/>
    <property type="molecule type" value="Genomic_DNA"/>
</dbReference>
<feature type="region of interest" description="Disordered" evidence="21">
    <location>
        <begin position="849"/>
        <end position="910"/>
    </location>
</feature>
<dbReference type="SMART" id="SM00279">
    <property type="entry name" value="HhH2"/>
    <property type="match status" value="1"/>
</dbReference>
<dbReference type="InterPro" id="IPR006086">
    <property type="entry name" value="XPG-I_dom"/>
</dbReference>
<dbReference type="Gene3D" id="4.10.280.10">
    <property type="entry name" value="Helix-loop-helix DNA-binding domain"/>
    <property type="match status" value="1"/>
</dbReference>
<dbReference type="FunFam" id="3.40.50.1010:FF:000024">
    <property type="entry name" value="flap endonuclease GEN homolog 1"/>
    <property type="match status" value="1"/>
</dbReference>
<evidence type="ECO:0000256" key="16">
    <source>
        <dbReference type="ARBA" id="ARBA00023242"/>
    </source>
</evidence>
<keyword evidence="15" id="KW-0234">DNA repair</keyword>
<feature type="compositionally biased region" description="Basic and acidic residues" evidence="21">
    <location>
        <begin position="873"/>
        <end position="885"/>
    </location>
</feature>
<evidence type="ECO:0000256" key="17">
    <source>
        <dbReference type="ARBA" id="ARBA00038112"/>
    </source>
</evidence>
<dbReference type="Proteomes" id="UP000646548">
    <property type="component" value="Unassembled WGS sequence"/>
</dbReference>
<feature type="compositionally biased region" description="Polar residues" evidence="21">
    <location>
        <begin position="98"/>
        <end position="109"/>
    </location>
</feature>
<dbReference type="CDD" id="cd09869">
    <property type="entry name" value="PIN_GEN1"/>
    <property type="match status" value="1"/>
</dbReference>
<evidence type="ECO:0000256" key="11">
    <source>
        <dbReference type="ARBA" id="ARBA00022842"/>
    </source>
</evidence>
<keyword evidence="10" id="KW-0378">Hydrolase</keyword>
<evidence type="ECO:0000313" key="24">
    <source>
        <dbReference type="Proteomes" id="UP000646548"/>
    </source>
</evidence>
<dbReference type="Pfam" id="PF00010">
    <property type="entry name" value="HLH"/>
    <property type="match status" value="1"/>
</dbReference>
<keyword evidence="13" id="KW-0238">DNA-binding</keyword>
<evidence type="ECO:0000256" key="12">
    <source>
        <dbReference type="ARBA" id="ARBA00023015"/>
    </source>
</evidence>
<evidence type="ECO:0000256" key="2">
    <source>
        <dbReference type="ARBA" id="ARBA00004123"/>
    </source>
</evidence>
<evidence type="ECO:0000256" key="4">
    <source>
        <dbReference type="ARBA" id="ARBA00022553"/>
    </source>
</evidence>
<comment type="similarity">
    <text evidence="17">Belongs to the XPG/RAD2 endonuclease family. GEN subfamily.</text>
</comment>
<dbReference type="PROSITE" id="PS50888">
    <property type="entry name" value="BHLH"/>
    <property type="match status" value="1"/>
</dbReference>
<evidence type="ECO:0000259" key="22">
    <source>
        <dbReference type="PROSITE" id="PS50888"/>
    </source>
</evidence>
<evidence type="ECO:0000256" key="8">
    <source>
        <dbReference type="ARBA" id="ARBA00022763"/>
    </source>
</evidence>
<comment type="cofactor">
    <cofactor evidence="1">
        <name>Mg(2+)</name>
        <dbReference type="ChEBI" id="CHEBI:18420"/>
    </cofactor>
</comment>
<dbReference type="FunFam" id="1.10.150.20:FF:000030">
    <property type="entry name" value="Flap endonuclease GEN-like 1"/>
    <property type="match status" value="1"/>
</dbReference>
<comment type="subunit">
    <text evidence="19">Largely monomeric, dimerizes on the Holliday junction and the first nick occurs upon dimerization at the junction.</text>
</comment>
<comment type="subcellular location">
    <subcellularLocation>
        <location evidence="2">Nucleus</location>
    </subcellularLocation>
</comment>
<dbReference type="PANTHER" id="PTHR11081:SF70">
    <property type="entry name" value="FLAP ENDONUCLEASE GEN HOMOLOG 1"/>
    <property type="match status" value="1"/>
</dbReference>
<dbReference type="AlphaFoldDB" id="A0A834CH19"/>
<dbReference type="GO" id="GO:0006281">
    <property type="term" value="P:DNA repair"/>
    <property type="evidence" value="ECO:0007669"/>
    <property type="project" value="UniProtKB-KW"/>
</dbReference>
<evidence type="ECO:0000256" key="7">
    <source>
        <dbReference type="ARBA" id="ARBA00022759"/>
    </source>
</evidence>
<keyword evidence="16" id="KW-0539">Nucleus</keyword>
<dbReference type="SUPFAM" id="SSF88723">
    <property type="entry name" value="PIN domain-like"/>
    <property type="match status" value="1"/>
</dbReference>
<dbReference type="InterPro" id="IPR029060">
    <property type="entry name" value="PIN-like_dom_sf"/>
</dbReference>
<keyword evidence="3" id="KW-0217">Developmental protein</keyword>
<evidence type="ECO:0000256" key="13">
    <source>
        <dbReference type="ARBA" id="ARBA00023125"/>
    </source>
</evidence>
<keyword evidence="7 23" id="KW-0255">Endonuclease</keyword>
<dbReference type="Pfam" id="PF00867">
    <property type="entry name" value="XPG_I"/>
    <property type="match status" value="1"/>
</dbReference>